<dbReference type="EMBL" id="AOKF01003371">
    <property type="protein sequence ID" value="EPN37485.1"/>
    <property type="molecule type" value="Genomic_DNA"/>
</dbReference>
<dbReference type="Proteomes" id="UP000018849">
    <property type="component" value="Unassembled WGS sequence"/>
</dbReference>
<gene>
    <name evidence="1" type="ORF">A245_39716</name>
</gene>
<organism evidence="1 2">
    <name type="scientific">Pseudomonas syringae pv. actinidiae ICMP 19096</name>
    <dbReference type="NCBI Taxonomy" id="1194405"/>
    <lineage>
        <taxon>Bacteria</taxon>
        <taxon>Pseudomonadati</taxon>
        <taxon>Pseudomonadota</taxon>
        <taxon>Gammaproteobacteria</taxon>
        <taxon>Pseudomonadales</taxon>
        <taxon>Pseudomonadaceae</taxon>
        <taxon>Pseudomonas</taxon>
        <taxon>Pseudomonas syringae</taxon>
    </lineage>
</organism>
<accession>A0A656JM94</accession>
<protein>
    <submittedName>
        <fullName evidence="1">Lipoprotein</fullName>
    </submittedName>
</protein>
<sequence>MSEVNAKLAFTCVHEKIPAPSAETDMLFQYARWLQKNNQIQQDEMVDIEIGRLYRIAA</sequence>
<keyword evidence="1" id="KW-0449">Lipoprotein</keyword>
<proteinExistence type="predicted"/>
<reference evidence="1 2" key="1">
    <citation type="journal article" date="2013" name="PLoS Pathog.">
        <title>Genomic analysis of the Kiwifruit pathogen Pseudomonas syringae pv. actinidiae provides insight into the origins of an emergent plant disease.</title>
        <authorList>
            <person name="McCann H.C."/>
            <person name="Rikkerink E.H."/>
            <person name="Bertels F."/>
            <person name="Fiers M."/>
            <person name="Lu A."/>
            <person name="Rees-George J."/>
            <person name="Andersen M.T."/>
            <person name="Gleave A.P."/>
            <person name="Haubold B."/>
            <person name="Wohlers M.W."/>
            <person name="Guttman D.S."/>
            <person name="Wang P.W."/>
            <person name="Straub C."/>
            <person name="Vanneste J.L."/>
            <person name="Rainey P.B."/>
            <person name="Templeton M.D."/>
        </authorList>
    </citation>
    <scope>NUCLEOTIDE SEQUENCE [LARGE SCALE GENOMIC DNA]</scope>
    <source>
        <strain evidence="1 2">ICMP 19096</strain>
    </source>
</reference>
<dbReference type="AlphaFoldDB" id="A0A656JM94"/>
<feature type="non-terminal residue" evidence="1">
    <location>
        <position position="58"/>
    </location>
</feature>
<evidence type="ECO:0000313" key="1">
    <source>
        <dbReference type="EMBL" id="EPN37485.1"/>
    </source>
</evidence>
<comment type="caution">
    <text evidence="1">The sequence shown here is derived from an EMBL/GenBank/DDBJ whole genome shotgun (WGS) entry which is preliminary data.</text>
</comment>
<evidence type="ECO:0000313" key="2">
    <source>
        <dbReference type="Proteomes" id="UP000018849"/>
    </source>
</evidence>
<name>A0A656JM94_PSESF</name>